<evidence type="ECO:0000313" key="1">
    <source>
        <dbReference type="EMBL" id="GAH11202.1"/>
    </source>
</evidence>
<protein>
    <submittedName>
        <fullName evidence="1">Uncharacterized protein</fullName>
    </submittedName>
</protein>
<name>X1CTS2_9ZZZZ</name>
<dbReference type="AlphaFoldDB" id="X1CTS2"/>
<sequence length="62" mass="7455">NEDCICLCKNCHSLVHLVNFEQFYEEIFEMDTSSINLVEEKYLIIKENINSFSFKNNYKIKK</sequence>
<reference evidence="1" key="1">
    <citation type="journal article" date="2014" name="Front. Microbiol.">
        <title>High frequency of phylogenetically diverse reductive dehalogenase-homologous genes in deep subseafloor sedimentary metagenomes.</title>
        <authorList>
            <person name="Kawai M."/>
            <person name="Futagami T."/>
            <person name="Toyoda A."/>
            <person name="Takaki Y."/>
            <person name="Nishi S."/>
            <person name="Hori S."/>
            <person name="Arai W."/>
            <person name="Tsubouchi T."/>
            <person name="Morono Y."/>
            <person name="Uchiyama I."/>
            <person name="Ito T."/>
            <person name="Fujiyama A."/>
            <person name="Inagaki F."/>
            <person name="Takami H."/>
        </authorList>
    </citation>
    <scope>NUCLEOTIDE SEQUENCE</scope>
    <source>
        <strain evidence="1">Expedition CK06-06</strain>
    </source>
</reference>
<dbReference type="EMBL" id="BART01035125">
    <property type="protein sequence ID" value="GAH11202.1"/>
    <property type="molecule type" value="Genomic_DNA"/>
</dbReference>
<feature type="non-terminal residue" evidence="1">
    <location>
        <position position="1"/>
    </location>
</feature>
<accession>X1CTS2</accession>
<organism evidence="1">
    <name type="scientific">marine sediment metagenome</name>
    <dbReference type="NCBI Taxonomy" id="412755"/>
    <lineage>
        <taxon>unclassified sequences</taxon>
        <taxon>metagenomes</taxon>
        <taxon>ecological metagenomes</taxon>
    </lineage>
</organism>
<comment type="caution">
    <text evidence="1">The sequence shown here is derived from an EMBL/GenBank/DDBJ whole genome shotgun (WGS) entry which is preliminary data.</text>
</comment>
<proteinExistence type="predicted"/>
<gene>
    <name evidence="1" type="ORF">S01H4_59783</name>
</gene>